<evidence type="ECO:0000313" key="2">
    <source>
        <dbReference type="EMBL" id="MFC3173775.1"/>
    </source>
</evidence>
<dbReference type="Proteomes" id="UP001595604">
    <property type="component" value="Unassembled WGS sequence"/>
</dbReference>
<dbReference type="NCBIfam" id="TIGR04433">
    <property type="entry name" value="UrcA_uranyl"/>
    <property type="match status" value="1"/>
</dbReference>
<keyword evidence="3" id="KW-1185">Reference proteome</keyword>
<evidence type="ECO:0000256" key="1">
    <source>
        <dbReference type="SAM" id="SignalP"/>
    </source>
</evidence>
<sequence length="131" mass="13988">MTFTSLVAPIALLAMTAGPALAAGDEITAIGRIWHGSQVSGPDPLGRYTLRVNIADLDPATPDGWSVMARRVAMGTSLLCDAAAPRPYFGYFYQENRDCRAESAAMAGAQMTRARDLARSGEHVAYLDVAR</sequence>
<organism evidence="2 3">
    <name type="scientific">Novosphingobium bradum</name>
    <dbReference type="NCBI Taxonomy" id="1737444"/>
    <lineage>
        <taxon>Bacteria</taxon>
        <taxon>Pseudomonadati</taxon>
        <taxon>Pseudomonadota</taxon>
        <taxon>Alphaproteobacteria</taxon>
        <taxon>Sphingomonadales</taxon>
        <taxon>Sphingomonadaceae</taxon>
        <taxon>Novosphingobium</taxon>
    </lineage>
</organism>
<dbReference type="EMBL" id="JBHRTQ010000007">
    <property type="protein sequence ID" value="MFC3173775.1"/>
    <property type="molecule type" value="Genomic_DNA"/>
</dbReference>
<protein>
    <submittedName>
        <fullName evidence="2">UrcA family protein</fullName>
    </submittedName>
</protein>
<comment type="caution">
    <text evidence="2">The sequence shown here is derived from an EMBL/GenBank/DDBJ whole genome shotgun (WGS) entry which is preliminary data.</text>
</comment>
<keyword evidence="1" id="KW-0732">Signal</keyword>
<dbReference type="InterPro" id="IPR030972">
    <property type="entry name" value="UrcA_uranyl"/>
</dbReference>
<gene>
    <name evidence="2" type="ORF">ACFOD9_05870</name>
</gene>
<name>A0ABV7IM65_9SPHN</name>
<proteinExistence type="predicted"/>
<reference evidence="3" key="1">
    <citation type="journal article" date="2019" name="Int. J. Syst. Evol. Microbiol.">
        <title>The Global Catalogue of Microorganisms (GCM) 10K type strain sequencing project: providing services to taxonomists for standard genome sequencing and annotation.</title>
        <authorList>
            <consortium name="The Broad Institute Genomics Platform"/>
            <consortium name="The Broad Institute Genome Sequencing Center for Infectious Disease"/>
            <person name="Wu L."/>
            <person name="Ma J."/>
        </authorList>
    </citation>
    <scope>NUCLEOTIDE SEQUENCE [LARGE SCALE GENOMIC DNA]</scope>
    <source>
        <strain evidence="3">KCTC 42984</strain>
    </source>
</reference>
<feature type="chain" id="PRO_5046005546" evidence="1">
    <location>
        <begin position="23"/>
        <end position="131"/>
    </location>
</feature>
<dbReference type="RefSeq" id="WP_379509162.1">
    <property type="nucleotide sequence ID" value="NZ_JBHRTQ010000007.1"/>
</dbReference>
<feature type="signal peptide" evidence="1">
    <location>
        <begin position="1"/>
        <end position="22"/>
    </location>
</feature>
<accession>A0ABV7IM65</accession>
<evidence type="ECO:0000313" key="3">
    <source>
        <dbReference type="Proteomes" id="UP001595604"/>
    </source>
</evidence>